<sequence length="129" mass="14577">KNHTFQLVAKLINGKETYRSDLMEFIVPEQDAFKNQETEFITVTNELPPPNLPIVLATKDDIISDVVGNQYHICCNDSPHKEFPGIEHYFRNISNIIPTSPKSLINGNKKSVSFAEKTNDDDDDDVVIS</sequence>
<dbReference type="Proteomes" id="UP000663868">
    <property type="component" value="Unassembled WGS sequence"/>
</dbReference>
<evidence type="ECO:0000313" key="2">
    <source>
        <dbReference type="Proteomes" id="UP000663868"/>
    </source>
</evidence>
<gene>
    <name evidence="1" type="ORF">KXQ929_LOCUS29455</name>
</gene>
<name>A0A819PW31_9BILA</name>
<proteinExistence type="predicted"/>
<feature type="non-terminal residue" evidence="1">
    <location>
        <position position="1"/>
    </location>
</feature>
<accession>A0A819PW31</accession>
<dbReference type="AlphaFoldDB" id="A0A819PW31"/>
<comment type="caution">
    <text evidence="1">The sequence shown here is derived from an EMBL/GenBank/DDBJ whole genome shotgun (WGS) entry which is preliminary data.</text>
</comment>
<protein>
    <submittedName>
        <fullName evidence="1">Uncharacterized protein</fullName>
    </submittedName>
</protein>
<organism evidence="1 2">
    <name type="scientific">Adineta steineri</name>
    <dbReference type="NCBI Taxonomy" id="433720"/>
    <lineage>
        <taxon>Eukaryota</taxon>
        <taxon>Metazoa</taxon>
        <taxon>Spiralia</taxon>
        <taxon>Gnathifera</taxon>
        <taxon>Rotifera</taxon>
        <taxon>Eurotatoria</taxon>
        <taxon>Bdelloidea</taxon>
        <taxon>Adinetida</taxon>
        <taxon>Adinetidae</taxon>
        <taxon>Adineta</taxon>
    </lineage>
</organism>
<reference evidence="1" key="1">
    <citation type="submission" date="2021-02" db="EMBL/GenBank/DDBJ databases">
        <authorList>
            <person name="Nowell W R."/>
        </authorList>
    </citation>
    <scope>NUCLEOTIDE SEQUENCE</scope>
</reference>
<evidence type="ECO:0000313" key="1">
    <source>
        <dbReference type="EMBL" id="CAF4017268.1"/>
    </source>
</evidence>
<dbReference type="EMBL" id="CAJOBB010003053">
    <property type="protein sequence ID" value="CAF4017268.1"/>
    <property type="molecule type" value="Genomic_DNA"/>
</dbReference>